<dbReference type="Proteomes" id="UP000324194">
    <property type="component" value="Chromosome 1"/>
</dbReference>
<dbReference type="PANTHER" id="PTHR43976">
    <property type="entry name" value="SHORT CHAIN DEHYDROGENASE"/>
    <property type="match status" value="1"/>
</dbReference>
<name>A0A5E4PFR9_9COXI</name>
<proteinExistence type="inferred from homology"/>
<keyword evidence="5" id="KW-1185">Reference proteome</keyword>
<dbReference type="AlphaFoldDB" id="A0A5E4PFR9"/>
<comment type="similarity">
    <text evidence="1 3">Belongs to the short-chain dehydrogenases/reductases (SDR) family.</text>
</comment>
<keyword evidence="2" id="KW-0560">Oxidoreductase</keyword>
<dbReference type="RefSeq" id="WP_148338433.1">
    <property type="nucleotide sequence ID" value="NZ_LR699119.1"/>
</dbReference>
<dbReference type="Pfam" id="PF00106">
    <property type="entry name" value="adh_short"/>
    <property type="match status" value="1"/>
</dbReference>
<dbReference type="PROSITE" id="PS00061">
    <property type="entry name" value="ADH_SHORT"/>
    <property type="match status" value="1"/>
</dbReference>
<dbReference type="CDD" id="cd05374">
    <property type="entry name" value="17beta-HSD-like_SDR_c"/>
    <property type="match status" value="1"/>
</dbReference>
<gene>
    <name evidence="4" type="primary">sadH</name>
    <name evidence="4" type="ORF">AQUSIP_05750</name>
</gene>
<dbReference type="SUPFAM" id="SSF51735">
    <property type="entry name" value="NAD(P)-binding Rossmann-fold domains"/>
    <property type="match status" value="1"/>
</dbReference>
<protein>
    <submittedName>
        <fullName evidence="4">Oxidoreductase SadH</fullName>
    </submittedName>
</protein>
<accession>A0A5E4PFR9</accession>
<dbReference type="PRINTS" id="PR00080">
    <property type="entry name" value="SDRFAMILY"/>
</dbReference>
<dbReference type="InterPro" id="IPR002347">
    <property type="entry name" value="SDR_fam"/>
</dbReference>
<evidence type="ECO:0000256" key="1">
    <source>
        <dbReference type="ARBA" id="ARBA00006484"/>
    </source>
</evidence>
<dbReference type="OrthoDB" id="9810734at2"/>
<dbReference type="InterPro" id="IPR020904">
    <property type="entry name" value="Sc_DH/Rdtase_CS"/>
</dbReference>
<dbReference type="GO" id="GO:0016491">
    <property type="term" value="F:oxidoreductase activity"/>
    <property type="evidence" value="ECO:0007669"/>
    <property type="project" value="UniProtKB-KW"/>
</dbReference>
<dbReference type="InterPro" id="IPR051911">
    <property type="entry name" value="SDR_oxidoreductase"/>
</dbReference>
<sequence length="276" mass="31107">MESKSILITGCSSGIGFHAAAFLKDRGYRVFATARKPEDVETLKAHGFDALQLDVNDSPSIRRALDHILDATDGTLYALFNNAGYLQAGAVEDLSRDAERAQFETNVFGPMELVRLTLPIMRRQGYGRIIQNSSILGVVAMPFYGAYNASKFALEGFSNTLRQELRGTPIHVSILNPGPITTHLRENAFQVYQRTLKHTVASPYQKTYKKMEQTYFAPQERKIAQHPEAVVKKLLHALESPRPRTRYYIGLPAHILAFLKRILPDSALDWVIYKIR</sequence>
<dbReference type="Gene3D" id="3.40.50.720">
    <property type="entry name" value="NAD(P)-binding Rossmann-like Domain"/>
    <property type="match status" value="1"/>
</dbReference>
<evidence type="ECO:0000313" key="4">
    <source>
        <dbReference type="EMBL" id="VVC75287.1"/>
    </source>
</evidence>
<organism evidence="4 5">
    <name type="scientific">Aquicella siphonis</name>
    <dbReference type="NCBI Taxonomy" id="254247"/>
    <lineage>
        <taxon>Bacteria</taxon>
        <taxon>Pseudomonadati</taxon>
        <taxon>Pseudomonadota</taxon>
        <taxon>Gammaproteobacteria</taxon>
        <taxon>Legionellales</taxon>
        <taxon>Coxiellaceae</taxon>
        <taxon>Aquicella</taxon>
    </lineage>
</organism>
<dbReference type="InterPro" id="IPR036291">
    <property type="entry name" value="NAD(P)-bd_dom_sf"/>
</dbReference>
<dbReference type="KEGG" id="asip:AQUSIP_05750"/>
<dbReference type="PANTHER" id="PTHR43976:SF16">
    <property type="entry name" value="SHORT-CHAIN DEHYDROGENASE_REDUCTASE FAMILY PROTEIN"/>
    <property type="match status" value="1"/>
</dbReference>
<evidence type="ECO:0000313" key="5">
    <source>
        <dbReference type="Proteomes" id="UP000324194"/>
    </source>
</evidence>
<evidence type="ECO:0000256" key="3">
    <source>
        <dbReference type="RuleBase" id="RU000363"/>
    </source>
</evidence>
<dbReference type="EMBL" id="LR699119">
    <property type="protein sequence ID" value="VVC75287.1"/>
    <property type="molecule type" value="Genomic_DNA"/>
</dbReference>
<reference evidence="4 5" key="1">
    <citation type="submission" date="2019-08" db="EMBL/GenBank/DDBJ databases">
        <authorList>
            <person name="Guy L."/>
        </authorList>
    </citation>
    <scope>NUCLEOTIDE SEQUENCE [LARGE SCALE GENOMIC DNA]</scope>
    <source>
        <strain evidence="4 5">SGT-108</strain>
    </source>
</reference>
<dbReference type="PRINTS" id="PR00081">
    <property type="entry name" value="GDHRDH"/>
</dbReference>
<evidence type="ECO:0000256" key="2">
    <source>
        <dbReference type="ARBA" id="ARBA00023002"/>
    </source>
</evidence>